<dbReference type="AlphaFoldDB" id="B8GGN6"/>
<sequence>MLVVVLGLSAGCTGRDYVPNRDIVVLKLTPDCSLEWTRVIDDGFDDAALDLIEISGGGYAIAAQNSSSRFGPSRPVLIRLSQDGAIDGGRFVTDGLDVARAVIATGDGGTAVLTGNGTVVRFDPEGRMLWERATGIPEAYMLLSTSDGGCLVGGRIMYQVPVNDTAGVGTVLPAPVRTTETGLSSGGPILAEAADPSIHPTLLEVPRRFTMVRMAMVMKLAPDGAIDWERQYDDHGLTSVESLTEGPEDAGFLLAGEGTLPNDSFSTPLLVLRLDPEGTPGQVIQFGEATSFPWSVRMKSDPRGYRILYQPIRISQENYYRSVVDVVLDRDGRELEHRTIDASIAVTWTENGGYFSVGIPPGEDRTGYDVSCGLNGRCSFHARVFDSQGMLVLDRVLPTTTFSEVTKVVQTVDGGYAILALRQNE</sequence>
<protein>
    <submittedName>
        <fullName evidence="1">Uncharacterized protein</fullName>
    </submittedName>
</protein>
<name>B8GGN6_METPE</name>
<keyword evidence="2" id="KW-1185">Reference proteome</keyword>
<dbReference type="EMBL" id="CP001338">
    <property type="protein sequence ID" value="ACL16291.1"/>
    <property type="molecule type" value="Genomic_DNA"/>
</dbReference>
<accession>B8GGN6</accession>
<reference evidence="1 2" key="1">
    <citation type="journal article" date="2015" name="Genome Announc.">
        <title>Complete Genome Sequence of Methanosphaerula palustris E1-9CT, a Hydrogenotrophic Methanogen Isolated from a Minerotrophic Fen Peatland.</title>
        <authorList>
            <person name="Cadillo-Quiroz H."/>
            <person name="Browne P."/>
            <person name="Kyrpides N."/>
            <person name="Woyke T."/>
            <person name="Goodwin L."/>
            <person name="Detter C."/>
            <person name="Yavitt J.B."/>
            <person name="Zinder S.H."/>
        </authorList>
    </citation>
    <scope>NUCLEOTIDE SEQUENCE [LARGE SCALE GENOMIC DNA]</scope>
    <source>
        <strain evidence="2">ATCC BAA-1556 / DSM 19958 / E1-9c</strain>
    </source>
</reference>
<dbReference type="Gene3D" id="2.80.10.50">
    <property type="match status" value="1"/>
</dbReference>
<organism evidence="1 2">
    <name type="scientific">Methanosphaerula palustris (strain ATCC BAA-1556 / DSM 19958 / E1-9c)</name>
    <dbReference type="NCBI Taxonomy" id="521011"/>
    <lineage>
        <taxon>Archaea</taxon>
        <taxon>Methanobacteriati</taxon>
        <taxon>Methanobacteriota</taxon>
        <taxon>Stenosarchaea group</taxon>
        <taxon>Methanomicrobia</taxon>
        <taxon>Methanomicrobiales</taxon>
        <taxon>Methanoregulaceae</taxon>
        <taxon>Methanosphaerula</taxon>
    </lineage>
</organism>
<evidence type="ECO:0000313" key="1">
    <source>
        <dbReference type="EMBL" id="ACL16291.1"/>
    </source>
</evidence>
<evidence type="ECO:0000313" key="2">
    <source>
        <dbReference type="Proteomes" id="UP000002457"/>
    </source>
</evidence>
<dbReference type="PANTHER" id="PTHR42754:SF1">
    <property type="entry name" value="LIPOPROTEIN"/>
    <property type="match status" value="1"/>
</dbReference>
<dbReference type="HOGENOM" id="CLU_751456_0_0_2"/>
<dbReference type="KEGG" id="mpl:Mpal_0939"/>
<gene>
    <name evidence="1" type="ordered locus">Mpal_0939</name>
</gene>
<dbReference type="eggNOG" id="arCOG02559">
    <property type="taxonomic scope" value="Archaea"/>
</dbReference>
<dbReference type="Proteomes" id="UP000002457">
    <property type="component" value="Chromosome"/>
</dbReference>
<dbReference type="PANTHER" id="PTHR42754">
    <property type="entry name" value="ENDOGLUCANASE"/>
    <property type="match status" value="1"/>
</dbReference>
<proteinExistence type="predicted"/>